<evidence type="ECO:0000313" key="11">
    <source>
        <dbReference type="Proteomes" id="UP000610931"/>
    </source>
</evidence>
<evidence type="ECO:0000259" key="9">
    <source>
        <dbReference type="Pfam" id="PF19425"/>
    </source>
</evidence>
<dbReference type="InterPro" id="IPR011055">
    <property type="entry name" value="Dup_hybrid_motif"/>
</dbReference>
<dbReference type="PROSITE" id="PS51257">
    <property type="entry name" value="PROKAR_LIPOPROTEIN"/>
    <property type="match status" value="1"/>
</dbReference>
<sequence length="441" mass="50880">MDRRRIAKLGIKYLIACLLSLSLFLGCKEDKQQQPLVEEELAVVEAPDEVYEFGFNLNDFVVKRDTIKKGDSFGEILERNKIGYPKIFHIAEKAKDTFDIRRLQVGKPYTLLCTKDSLQRPTCFIYQPNKVDYVVINFQDSIHAYKRQKPIKFVEKEISGTIYSNLSVTMDSLHLSPILTNTVADIYAWTLDFYKLQKGDKFKIIYTDKYIEDSIYAGLDNVKAAYFEHNNEPFYAFEFVTDSVKGIMDYFDENAKNLRRAFLKSPIKFRYRISSRYNLRRRIAYYGYKVRPHKGTDFAAAVGTPIMATANGTVTKSTYAGGNGNYVKIRHNSTYETQYLHMKKRKVKVGQHVKQGDVIGWVGMTGNTGGPHVCYRFWKNGKQVDPFRQKLPEAEPISDSLKAKYLDFIAPIKVQLDSIPYEEEIFEDTINNNNNLITSNN</sequence>
<proteinExistence type="predicted"/>
<reference evidence="10" key="1">
    <citation type="submission" date="2020-12" db="EMBL/GenBank/DDBJ databases">
        <title>Snuella sp. nov., isolated from sediment in Incheon.</title>
        <authorList>
            <person name="Kim W."/>
        </authorList>
    </citation>
    <scope>NUCLEOTIDE SEQUENCE</scope>
    <source>
        <strain evidence="10">CAU 1569</strain>
    </source>
</reference>
<dbReference type="AlphaFoldDB" id="A0A8J7IVD2"/>
<keyword evidence="3" id="KW-0645">Protease</keyword>
<organism evidence="10 11">
    <name type="scientific">Snuella sedimenti</name>
    <dbReference type="NCBI Taxonomy" id="2798802"/>
    <lineage>
        <taxon>Bacteria</taxon>
        <taxon>Pseudomonadati</taxon>
        <taxon>Bacteroidota</taxon>
        <taxon>Flavobacteriia</taxon>
        <taxon>Flavobacteriales</taxon>
        <taxon>Flavobacteriaceae</taxon>
        <taxon>Snuella</taxon>
    </lineage>
</organism>
<dbReference type="PANTHER" id="PTHR21666:SF288">
    <property type="entry name" value="CELL DIVISION PROTEIN YTFB"/>
    <property type="match status" value="1"/>
</dbReference>
<dbReference type="PANTHER" id="PTHR21666">
    <property type="entry name" value="PEPTIDASE-RELATED"/>
    <property type="match status" value="1"/>
</dbReference>
<keyword evidence="7" id="KW-0482">Metalloprotease</keyword>
<evidence type="ECO:0000256" key="5">
    <source>
        <dbReference type="ARBA" id="ARBA00022801"/>
    </source>
</evidence>
<name>A0A8J7IVD2_9FLAO</name>
<keyword evidence="5" id="KW-0378">Hydrolase</keyword>
<dbReference type="Pfam" id="PF01551">
    <property type="entry name" value="Peptidase_M23"/>
    <property type="match status" value="1"/>
</dbReference>
<dbReference type="SUPFAM" id="SSF51261">
    <property type="entry name" value="Duplicated hybrid motif"/>
    <property type="match status" value="1"/>
</dbReference>
<protein>
    <submittedName>
        <fullName evidence="10">Peptidoglycan DD-metalloendopeptidase family protein</fullName>
    </submittedName>
</protein>
<dbReference type="InterPro" id="IPR045834">
    <property type="entry name" value="Csd3_N2"/>
</dbReference>
<evidence type="ECO:0000256" key="3">
    <source>
        <dbReference type="ARBA" id="ARBA00022670"/>
    </source>
</evidence>
<comment type="subcellular location">
    <subcellularLocation>
        <location evidence="2">Cell envelope</location>
    </subcellularLocation>
</comment>
<evidence type="ECO:0000256" key="6">
    <source>
        <dbReference type="ARBA" id="ARBA00022833"/>
    </source>
</evidence>
<comment type="caution">
    <text evidence="10">The sequence shown here is derived from an EMBL/GenBank/DDBJ whole genome shotgun (WGS) entry which is preliminary data.</text>
</comment>
<keyword evidence="6" id="KW-0862">Zinc</keyword>
<dbReference type="Gene3D" id="3.10.450.350">
    <property type="match status" value="1"/>
</dbReference>
<comment type="cofactor">
    <cofactor evidence="1">
        <name>Zn(2+)</name>
        <dbReference type="ChEBI" id="CHEBI:29105"/>
    </cofactor>
</comment>
<accession>A0A8J7IVD2</accession>
<evidence type="ECO:0000256" key="1">
    <source>
        <dbReference type="ARBA" id="ARBA00001947"/>
    </source>
</evidence>
<dbReference type="EMBL" id="JAELVQ010000005">
    <property type="protein sequence ID" value="MBJ6367570.1"/>
    <property type="molecule type" value="Genomic_DNA"/>
</dbReference>
<keyword evidence="4" id="KW-0479">Metal-binding</keyword>
<dbReference type="GO" id="GO:0030313">
    <property type="term" value="C:cell envelope"/>
    <property type="evidence" value="ECO:0007669"/>
    <property type="project" value="UniProtKB-SubCell"/>
</dbReference>
<dbReference type="CDD" id="cd12797">
    <property type="entry name" value="M23_peptidase"/>
    <property type="match status" value="1"/>
</dbReference>
<keyword evidence="11" id="KW-1185">Reference proteome</keyword>
<feature type="domain" description="Csd3-like second N-terminal" evidence="9">
    <location>
        <begin position="153"/>
        <end position="278"/>
    </location>
</feature>
<dbReference type="GO" id="GO:0006508">
    <property type="term" value="P:proteolysis"/>
    <property type="evidence" value="ECO:0007669"/>
    <property type="project" value="UniProtKB-KW"/>
</dbReference>
<dbReference type="InterPro" id="IPR016047">
    <property type="entry name" value="M23ase_b-sheet_dom"/>
</dbReference>
<dbReference type="GO" id="GO:0004222">
    <property type="term" value="F:metalloendopeptidase activity"/>
    <property type="evidence" value="ECO:0007669"/>
    <property type="project" value="TreeGrafter"/>
</dbReference>
<dbReference type="GO" id="GO:0046872">
    <property type="term" value="F:metal ion binding"/>
    <property type="evidence" value="ECO:0007669"/>
    <property type="project" value="UniProtKB-KW"/>
</dbReference>
<gene>
    <name evidence="10" type="ORF">JF259_05660</name>
</gene>
<dbReference type="Pfam" id="PF19425">
    <property type="entry name" value="Csd3_N2"/>
    <property type="match status" value="1"/>
</dbReference>
<dbReference type="Gene3D" id="2.70.70.10">
    <property type="entry name" value="Glucose Permease (Domain IIA)"/>
    <property type="match status" value="1"/>
</dbReference>
<evidence type="ECO:0000313" key="10">
    <source>
        <dbReference type="EMBL" id="MBJ6367570.1"/>
    </source>
</evidence>
<evidence type="ECO:0000259" key="8">
    <source>
        <dbReference type="Pfam" id="PF01551"/>
    </source>
</evidence>
<dbReference type="InterPro" id="IPR050570">
    <property type="entry name" value="Cell_wall_metabolism_enzyme"/>
</dbReference>
<evidence type="ECO:0000256" key="4">
    <source>
        <dbReference type="ARBA" id="ARBA00022723"/>
    </source>
</evidence>
<dbReference type="RefSeq" id="WP_199114338.1">
    <property type="nucleotide sequence ID" value="NZ_JAELVQ010000005.1"/>
</dbReference>
<dbReference type="Proteomes" id="UP000610931">
    <property type="component" value="Unassembled WGS sequence"/>
</dbReference>
<evidence type="ECO:0000256" key="7">
    <source>
        <dbReference type="ARBA" id="ARBA00023049"/>
    </source>
</evidence>
<evidence type="ECO:0000256" key="2">
    <source>
        <dbReference type="ARBA" id="ARBA00004196"/>
    </source>
</evidence>
<feature type="domain" description="M23ase beta-sheet core" evidence="8">
    <location>
        <begin position="292"/>
        <end position="386"/>
    </location>
</feature>